<dbReference type="STRING" id="634498.mru_2046"/>
<dbReference type="eggNOG" id="arCOG04841">
    <property type="taxonomic scope" value="Archaea"/>
</dbReference>
<keyword evidence="1" id="KW-0812">Transmembrane</keyword>
<organism evidence="2 3">
    <name type="scientific">Methanobrevibacter ruminantium (strain ATCC 35063 / DSM 1093 / JCM 13430 / OCM 146 / M1)</name>
    <name type="common">Methanobacterium ruminantium</name>
    <dbReference type="NCBI Taxonomy" id="634498"/>
    <lineage>
        <taxon>Archaea</taxon>
        <taxon>Methanobacteriati</taxon>
        <taxon>Methanobacteriota</taxon>
        <taxon>Methanomada group</taxon>
        <taxon>Methanobacteria</taxon>
        <taxon>Methanobacteriales</taxon>
        <taxon>Methanobacteriaceae</taxon>
        <taxon>Methanobrevibacter</taxon>
    </lineage>
</organism>
<keyword evidence="3" id="KW-1185">Reference proteome</keyword>
<feature type="transmembrane region" description="Helical" evidence="1">
    <location>
        <begin position="179"/>
        <end position="201"/>
    </location>
</feature>
<dbReference type="PIRSF" id="PIRSF037409">
    <property type="entry name" value="UCP037409_transporter"/>
    <property type="match status" value="1"/>
</dbReference>
<reference evidence="2 3" key="1">
    <citation type="journal article" date="2010" name="PLoS ONE">
        <title>The genome sequence of the rumen methanogen Methanobrevibacter ruminantium reveals new possibilities for controlling ruminant methane emissions.</title>
        <authorList>
            <person name="Leahy S.C."/>
            <person name="Kelly W.J."/>
            <person name="Altermann E."/>
            <person name="Ronimus R.S."/>
            <person name="Yeoman C.J."/>
            <person name="Pacheco D.M."/>
            <person name="Li D."/>
            <person name="Kong Z."/>
            <person name="McTavish S."/>
            <person name="Sang C."/>
            <person name="Lambie S.C."/>
            <person name="Janssen P.H."/>
            <person name="Dey D."/>
            <person name="Attwood G.T."/>
        </authorList>
    </citation>
    <scope>NUCLEOTIDE SEQUENCE [LARGE SCALE GENOMIC DNA]</scope>
    <source>
        <strain evidence="3">ATCC 35063 / DSM 1093 / JCM 13430 / OCM 146 / M1</strain>
    </source>
</reference>
<feature type="transmembrane region" description="Helical" evidence="1">
    <location>
        <begin position="107"/>
        <end position="132"/>
    </location>
</feature>
<dbReference type="Pfam" id="PF09930">
    <property type="entry name" value="DUF2162"/>
    <property type="match status" value="1"/>
</dbReference>
<dbReference type="InterPro" id="IPR017199">
    <property type="entry name" value="UCP037409_transporter"/>
</dbReference>
<keyword evidence="1" id="KW-1133">Transmembrane helix</keyword>
<sequence>MFCGEKMDTISMLWQFGILAAVLVFGIKLGLAVGLANLSKKYLATVCIGYGAGVLILAQISSYFATEITELIYTYNSLFFIIMAVIMILAGIFTIREWKVFEKNTTAATCAAVIAPCPCCFGSIIVSILLVAPTVGLGAVDLSVYVAAALVLTIIVTYFASSIFVRYVDKPYPIVLGNFMFFLGIYFLLSALVIPNIAAIMNKSMGSISIVSMESLAGSIVALVLLVVIGIVFSRKNNILS</sequence>
<evidence type="ECO:0008006" key="4">
    <source>
        <dbReference type="Google" id="ProtNLM"/>
    </source>
</evidence>
<dbReference type="PATRIC" id="fig|634498.28.peg.2047"/>
<evidence type="ECO:0000313" key="2">
    <source>
        <dbReference type="EMBL" id="ADC47896.1"/>
    </source>
</evidence>
<feature type="transmembrane region" description="Helical" evidence="1">
    <location>
        <begin position="12"/>
        <end position="35"/>
    </location>
</feature>
<name>D3E0S2_METRM</name>
<dbReference type="EMBL" id="CP001719">
    <property type="protein sequence ID" value="ADC47896.1"/>
    <property type="molecule type" value="Genomic_DNA"/>
</dbReference>
<dbReference type="Proteomes" id="UP000008680">
    <property type="component" value="Chromosome"/>
</dbReference>
<evidence type="ECO:0000256" key="1">
    <source>
        <dbReference type="SAM" id="Phobius"/>
    </source>
</evidence>
<feature type="transmembrane region" description="Helical" evidence="1">
    <location>
        <begin position="42"/>
        <end position="66"/>
    </location>
</feature>
<dbReference type="AlphaFoldDB" id="D3E0S2"/>
<gene>
    <name evidence="2" type="ordered locus">mru_2046</name>
</gene>
<feature type="transmembrane region" description="Helical" evidence="1">
    <location>
        <begin position="207"/>
        <end position="233"/>
    </location>
</feature>
<feature type="transmembrane region" description="Helical" evidence="1">
    <location>
        <begin position="144"/>
        <end position="167"/>
    </location>
</feature>
<dbReference type="HOGENOM" id="CLU_096712_0_0_2"/>
<protein>
    <recommendedName>
        <fullName evidence="4">Transporter</fullName>
    </recommendedName>
</protein>
<feature type="transmembrane region" description="Helical" evidence="1">
    <location>
        <begin position="72"/>
        <end position="95"/>
    </location>
</feature>
<dbReference type="KEGG" id="mru:mru_2046"/>
<evidence type="ECO:0000313" key="3">
    <source>
        <dbReference type="Proteomes" id="UP000008680"/>
    </source>
</evidence>
<keyword evidence="1" id="KW-0472">Membrane</keyword>
<proteinExistence type="predicted"/>
<accession>D3E0S2</accession>